<dbReference type="Proteomes" id="UP000244722">
    <property type="component" value="Unassembled WGS sequence"/>
</dbReference>
<keyword evidence="4" id="KW-1185">Reference proteome</keyword>
<evidence type="ECO:0000313" key="4">
    <source>
        <dbReference type="Proteomes" id="UP000244722"/>
    </source>
</evidence>
<sequence length="700" mass="78398">MSSSHSDSHHPPPYDDADDPLISKPEKSPGQPILFDSWEQFQWHLISLSGRCLTTALSLSLLILGLLIFSRMGVLSQWEQYGFNAVTILLSAFASLGLGSMLGYLGSMLRWRLLARKKYKMQDIELLLAMASPSGSGALIYAHFRERRLSLTTFIVMLYLFVNITGRFSVALFGLTYNLLDDPDMKFPVLTTDWNSPECSILLARNLSHINSEAVEKRPRPYLDLAIGGLAILTRQPDLKPNISVPQTLNHERYEALTVGDSTIYEIDGGVTITYDITDDDGKPSGHNVSTRASCTMFHLNDSMYWEDHDSDDQTFKDWKDESNLETIAEVLRTLYDETLWSPGPELVAWAAPLANQSNEFSMTYVVYNETIWRCKSTLYELVEPPELGKLFDPSSLFLLPIAGVIEPERELSATVFTTTREFFTRYPETFTRTTVFNPGARALVRNENKDDLAPATPTIGIRALVTRAPAITQVWTETRTWVSEGYTTSTVTKEPFTKGRTSSVAYKFFTDPESRTSPSFGLQTLNYSNDGTALSAEQRVYYNGYVATLVARLPIAAIAFGTLICPSIQKDPKDHKKKEVKTTLEVEWSRVAGAAGAIVASQILAIAVVLYYCRDVYVREDSYLATAELLKTVLIKIENGSVMTGVELETALDKVLGGPVRYGTIPGSQGDYPRVALGREVDYNFPEFPQFRKRSVFRW</sequence>
<dbReference type="EMBL" id="NESQ01000250">
    <property type="protein sequence ID" value="PUU75106.1"/>
    <property type="molecule type" value="Genomic_DNA"/>
</dbReference>
<evidence type="ECO:0008006" key="5">
    <source>
        <dbReference type="Google" id="ProtNLM"/>
    </source>
</evidence>
<feature type="transmembrane region" description="Helical" evidence="2">
    <location>
        <begin position="48"/>
        <end position="69"/>
    </location>
</feature>
<protein>
    <recommendedName>
        <fullName evidence="5">Transmembrane protein</fullName>
    </recommendedName>
</protein>
<proteinExistence type="predicted"/>
<keyword evidence="2" id="KW-0812">Transmembrane</keyword>
<keyword evidence="2" id="KW-1133">Transmembrane helix</keyword>
<feature type="transmembrane region" description="Helical" evidence="2">
    <location>
        <begin position="126"/>
        <end position="144"/>
    </location>
</feature>
<feature type="compositionally biased region" description="Basic and acidic residues" evidence="1">
    <location>
        <begin position="1"/>
        <end position="13"/>
    </location>
</feature>
<reference evidence="3 4" key="1">
    <citation type="submission" date="2017-04" db="EMBL/GenBank/DDBJ databases">
        <title>Draft genome sequence of Tuber borchii Vittad., a whitish edible truffle.</title>
        <authorList>
            <consortium name="DOE Joint Genome Institute"/>
            <person name="Murat C."/>
            <person name="Kuo A."/>
            <person name="Barry K.W."/>
            <person name="Clum A."/>
            <person name="Dockter R.B."/>
            <person name="Fauchery L."/>
            <person name="Iotti M."/>
            <person name="Kohler A."/>
            <person name="Labutti K."/>
            <person name="Lindquist E.A."/>
            <person name="Lipzen A."/>
            <person name="Ohm R.A."/>
            <person name="Wang M."/>
            <person name="Grigoriev I.V."/>
            <person name="Zambonelli A."/>
            <person name="Martin F.M."/>
        </authorList>
    </citation>
    <scope>NUCLEOTIDE SEQUENCE [LARGE SCALE GENOMIC DNA]</scope>
    <source>
        <strain evidence="3 4">Tbo3840</strain>
    </source>
</reference>
<comment type="caution">
    <text evidence="3">The sequence shown here is derived from an EMBL/GenBank/DDBJ whole genome shotgun (WGS) entry which is preliminary data.</text>
</comment>
<feature type="region of interest" description="Disordered" evidence="1">
    <location>
        <begin position="1"/>
        <end position="22"/>
    </location>
</feature>
<gene>
    <name evidence="3" type="ORF">B9Z19DRAFT_1131898</name>
</gene>
<accession>A0A2T6ZI22</accession>
<dbReference type="AlphaFoldDB" id="A0A2T6ZI22"/>
<feature type="transmembrane region" description="Helical" evidence="2">
    <location>
        <begin position="156"/>
        <end position="180"/>
    </location>
</feature>
<evidence type="ECO:0000256" key="2">
    <source>
        <dbReference type="SAM" id="Phobius"/>
    </source>
</evidence>
<feature type="transmembrane region" description="Helical" evidence="2">
    <location>
        <begin position="590"/>
        <end position="614"/>
    </location>
</feature>
<name>A0A2T6ZI22_TUBBO</name>
<evidence type="ECO:0000256" key="1">
    <source>
        <dbReference type="SAM" id="MobiDB-lite"/>
    </source>
</evidence>
<evidence type="ECO:0000313" key="3">
    <source>
        <dbReference type="EMBL" id="PUU75106.1"/>
    </source>
</evidence>
<feature type="transmembrane region" description="Helical" evidence="2">
    <location>
        <begin position="81"/>
        <end position="105"/>
    </location>
</feature>
<keyword evidence="2" id="KW-0472">Membrane</keyword>
<organism evidence="3 4">
    <name type="scientific">Tuber borchii</name>
    <name type="common">White truffle</name>
    <dbReference type="NCBI Taxonomy" id="42251"/>
    <lineage>
        <taxon>Eukaryota</taxon>
        <taxon>Fungi</taxon>
        <taxon>Dikarya</taxon>
        <taxon>Ascomycota</taxon>
        <taxon>Pezizomycotina</taxon>
        <taxon>Pezizomycetes</taxon>
        <taxon>Pezizales</taxon>
        <taxon>Tuberaceae</taxon>
        <taxon>Tuber</taxon>
    </lineage>
</organism>